<dbReference type="InterPro" id="IPR032867">
    <property type="entry name" value="DYW_dom"/>
</dbReference>
<dbReference type="Pfam" id="PF14432">
    <property type="entry name" value="DYW_deaminase"/>
    <property type="match status" value="1"/>
</dbReference>
<dbReference type="Pfam" id="PF20431">
    <property type="entry name" value="E_motif"/>
    <property type="match status" value="1"/>
</dbReference>
<evidence type="ECO:0000256" key="1">
    <source>
        <dbReference type="ARBA" id="ARBA00006643"/>
    </source>
</evidence>
<dbReference type="Pfam" id="PF13041">
    <property type="entry name" value="PPR_2"/>
    <property type="match status" value="4"/>
</dbReference>
<dbReference type="Pfam" id="PF20430">
    <property type="entry name" value="Eplus_motif"/>
    <property type="match status" value="1"/>
</dbReference>
<organism evidence="5 6">
    <name type="scientific">Handroanthus impetiginosus</name>
    <dbReference type="NCBI Taxonomy" id="429701"/>
    <lineage>
        <taxon>Eukaryota</taxon>
        <taxon>Viridiplantae</taxon>
        <taxon>Streptophyta</taxon>
        <taxon>Embryophyta</taxon>
        <taxon>Tracheophyta</taxon>
        <taxon>Spermatophyta</taxon>
        <taxon>Magnoliopsida</taxon>
        <taxon>eudicotyledons</taxon>
        <taxon>Gunneridae</taxon>
        <taxon>Pentapetalae</taxon>
        <taxon>asterids</taxon>
        <taxon>lamiids</taxon>
        <taxon>Lamiales</taxon>
        <taxon>Bignoniaceae</taxon>
        <taxon>Crescentiina</taxon>
        <taxon>Tabebuia alliance</taxon>
        <taxon>Handroanthus</taxon>
    </lineage>
</organism>
<dbReference type="FunFam" id="1.25.40.10:FF:000427">
    <property type="entry name" value="Pentatricopeptide repeat-containing protein chloroplastic"/>
    <property type="match status" value="1"/>
</dbReference>
<feature type="repeat" description="PPR" evidence="3">
    <location>
        <begin position="192"/>
        <end position="226"/>
    </location>
</feature>
<keyword evidence="6" id="KW-1185">Reference proteome</keyword>
<dbReference type="InterPro" id="IPR046960">
    <property type="entry name" value="PPR_At4g14850-like_plant"/>
</dbReference>
<dbReference type="GO" id="GO:0008270">
    <property type="term" value="F:zinc ion binding"/>
    <property type="evidence" value="ECO:0007669"/>
    <property type="project" value="InterPro"/>
</dbReference>
<reference evidence="6" key="1">
    <citation type="journal article" date="2018" name="Gigascience">
        <title>Genome assembly of the Pink Ipe (Handroanthus impetiginosus, Bignoniaceae), a highly valued, ecologically keystone Neotropical timber forest tree.</title>
        <authorList>
            <person name="Silva-Junior O.B."/>
            <person name="Grattapaglia D."/>
            <person name="Novaes E."/>
            <person name="Collevatti R.G."/>
        </authorList>
    </citation>
    <scope>NUCLEOTIDE SEQUENCE [LARGE SCALE GENOMIC DNA]</scope>
    <source>
        <strain evidence="6">cv. UFG-1</strain>
    </source>
</reference>
<dbReference type="GO" id="GO:0009451">
    <property type="term" value="P:RNA modification"/>
    <property type="evidence" value="ECO:0007669"/>
    <property type="project" value="InterPro"/>
</dbReference>
<feature type="domain" description="DYW" evidence="4">
    <location>
        <begin position="609"/>
        <end position="701"/>
    </location>
</feature>
<feature type="repeat" description="PPR" evidence="3">
    <location>
        <begin position="394"/>
        <end position="428"/>
    </location>
</feature>
<proteinExistence type="inferred from homology"/>
<sequence>MVFTLSTCPSQFLTKKTTISRFPENPKTLILEQCKTIEHLNQVHAHLIKTGILHRPAVAEPLLESAALLLPEPTIDYALSIFCKLENPDSAAYNIMIRGFTKKHFPEKAILLFKQMIEHSLRPDEFTFPSVLKACSKVRALREGEQVHAYIVKIIGEFGCTEFVENSLVYMYACCNRLELARLMFDKMSEKSAIAWNSLFSGYVRCGYWQEVVGLFREMLKMGIKINEVTLISVLTACAKTGDLELGEWIHEYAVENGLMYNDNLITSLVDMYAKCGHVDNARSLFDSMSTRDVVAWSAMISAYDHSNRCKEALDLFREMQNANVEPNEVTMVSVLSSCAALGALQTGKWVHSYVKKRNLKLTINLGTTLLDFYAKCGCMDRAFKVFEEMTSKNVWTWTALIQGLASNGRGKTALEYYNLMLQENIEPNDVTFIGVLCACSHAGLVNEGQWYLHSMSRDFGIEPRVEHYGCVVDMLSRAGLIEDAYKFIKNMPIKPNEVIWRTLLASCRQYKNVEIGEEALKHVVRLAQPHSGEYILLSNLYASVGRLEDASSLRNHMKIIGIKKTPGYSYIELDGIIHEFLAEDNEHPQSQEIYETIENITERIKLAGYIPDTMQARLEAGEDGKEASISHHSEKLAIAFGLIRTSPGSTIRISKNLRICADCHNATKIISKVFGREIVIRDRSRFHHFKNGSCSCNDFW</sequence>
<dbReference type="InterPro" id="IPR046848">
    <property type="entry name" value="E_motif"/>
</dbReference>
<dbReference type="Pfam" id="PF01535">
    <property type="entry name" value="PPR"/>
    <property type="match status" value="2"/>
</dbReference>
<dbReference type="Proteomes" id="UP000231279">
    <property type="component" value="Unassembled WGS sequence"/>
</dbReference>
<protein>
    <recommendedName>
        <fullName evidence="4">DYW domain-containing protein</fullName>
    </recommendedName>
</protein>
<dbReference type="FunFam" id="1.25.40.10:FF:000227">
    <property type="entry name" value="Pentatricopeptide repeat-containing protein At3g13880"/>
    <property type="match status" value="1"/>
</dbReference>
<dbReference type="STRING" id="429701.A0A2G9I9F5"/>
<dbReference type="PROSITE" id="PS51375">
    <property type="entry name" value="PPR"/>
    <property type="match status" value="4"/>
</dbReference>
<keyword evidence="2" id="KW-0677">Repeat</keyword>
<dbReference type="SUPFAM" id="SSF48452">
    <property type="entry name" value="TPR-like"/>
    <property type="match status" value="1"/>
</dbReference>
<dbReference type="InterPro" id="IPR002885">
    <property type="entry name" value="PPR_rpt"/>
</dbReference>
<dbReference type="FunFam" id="1.25.40.10:FF:000366">
    <property type="entry name" value="Pentatricopeptide (PPR) repeat-containing protein"/>
    <property type="match status" value="1"/>
</dbReference>
<feature type="repeat" description="PPR" evidence="3">
    <location>
        <begin position="89"/>
        <end position="123"/>
    </location>
</feature>
<dbReference type="GO" id="GO:0003723">
    <property type="term" value="F:RNA binding"/>
    <property type="evidence" value="ECO:0007669"/>
    <property type="project" value="InterPro"/>
</dbReference>
<dbReference type="InterPro" id="IPR046849">
    <property type="entry name" value="E2_motif"/>
</dbReference>
<feature type="repeat" description="PPR" evidence="3">
    <location>
        <begin position="293"/>
        <end position="327"/>
    </location>
</feature>
<dbReference type="FunFam" id="1.25.40.10:FF:000031">
    <property type="entry name" value="Pentatricopeptide repeat-containing protein mitochondrial"/>
    <property type="match status" value="1"/>
</dbReference>
<dbReference type="AlphaFoldDB" id="A0A2G9I9F5"/>
<dbReference type="PANTHER" id="PTHR47926">
    <property type="entry name" value="PENTATRICOPEPTIDE REPEAT-CONTAINING PROTEIN"/>
    <property type="match status" value="1"/>
</dbReference>
<dbReference type="OrthoDB" id="185373at2759"/>
<evidence type="ECO:0000259" key="4">
    <source>
        <dbReference type="Pfam" id="PF14432"/>
    </source>
</evidence>
<gene>
    <name evidence="5" type="ORF">CDL12_00886</name>
</gene>
<comment type="caution">
    <text evidence="5">The sequence shown here is derived from an EMBL/GenBank/DDBJ whole genome shotgun (WGS) entry which is preliminary data.</text>
</comment>
<evidence type="ECO:0000313" key="5">
    <source>
        <dbReference type="EMBL" id="PIN26374.1"/>
    </source>
</evidence>
<dbReference type="EMBL" id="NKXS01000102">
    <property type="protein sequence ID" value="PIN26374.1"/>
    <property type="molecule type" value="Genomic_DNA"/>
</dbReference>
<dbReference type="NCBIfam" id="TIGR00756">
    <property type="entry name" value="PPR"/>
    <property type="match status" value="6"/>
</dbReference>
<comment type="similarity">
    <text evidence="1">Belongs to the PPR family. PCMP-H subfamily.</text>
</comment>
<dbReference type="InterPro" id="IPR011990">
    <property type="entry name" value="TPR-like_helical_dom_sf"/>
</dbReference>
<name>A0A2G9I9F5_9LAMI</name>
<evidence type="ECO:0000313" key="6">
    <source>
        <dbReference type="Proteomes" id="UP000231279"/>
    </source>
</evidence>
<accession>A0A2G9I9F5</accession>
<dbReference type="Gene3D" id="1.25.40.10">
    <property type="entry name" value="Tetratricopeptide repeat domain"/>
    <property type="match status" value="5"/>
</dbReference>
<dbReference type="PANTHER" id="PTHR47926:SF458">
    <property type="entry name" value="PENTATRICOPEPTIDE REPEAT-CONTAINING PROTEIN"/>
    <property type="match status" value="1"/>
</dbReference>
<evidence type="ECO:0000256" key="2">
    <source>
        <dbReference type="ARBA" id="ARBA00022737"/>
    </source>
</evidence>
<evidence type="ECO:0000256" key="3">
    <source>
        <dbReference type="PROSITE-ProRule" id="PRU00708"/>
    </source>
</evidence>